<keyword evidence="3" id="KW-1185">Reference proteome</keyword>
<dbReference type="RefSeq" id="WP_378485091.1">
    <property type="nucleotide sequence ID" value="NZ_JBHUFB010000009.1"/>
</dbReference>
<proteinExistence type="predicted"/>
<dbReference type="InterPro" id="IPR037523">
    <property type="entry name" value="VOC_core"/>
</dbReference>
<dbReference type="SUPFAM" id="SSF54593">
    <property type="entry name" value="Glyoxalase/Bleomycin resistance protein/Dihydroxybiphenyl dioxygenase"/>
    <property type="match status" value="1"/>
</dbReference>
<comment type="caution">
    <text evidence="2">The sequence shown here is derived from an EMBL/GenBank/DDBJ whole genome shotgun (WGS) entry which is preliminary data.</text>
</comment>
<dbReference type="PROSITE" id="PS51819">
    <property type="entry name" value="VOC"/>
    <property type="match status" value="1"/>
</dbReference>
<dbReference type="InterPro" id="IPR029068">
    <property type="entry name" value="Glyas_Bleomycin-R_OHBP_Dase"/>
</dbReference>
<dbReference type="CDD" id="cd09012">
    <property type="entry name" value="VOC_like"/>
    <property type="match status" value="1"/>
</dbReference>
<feature type="domain" description="VOC" evidence="1">
    <location>
        <begin position="3"/>
        <end position="127"/>
    </location>
</feature>
<evidence type="ECO:0000313" key="2">
    <source>
        <dbReference type="EMBL" id="MFD1812592.1"/>
    </source>
</evidence>
<evidence type="ECO:0000259" key="1">
    <source>
        <dbReference type="PROSITE" id="PS51819"/>
    </source>
</evidence>
<sequence>MSRMMFANLPVADVAATRKFFDGLGFEFNDQFCDEQTACMVINEQTLVMLLETARFQDFIADEICDTAKAREVLLCVSAESRDEVDSLVDTAIAAGGTTWMEPQDHGYMYGRAFRDLDGHVWEVTWMDPAATGQA</sequence>
<accession>A0ABW4P4D4</accession>
<dbReference type="Pfam" id="PF00903">
    <property type="entry name" value="Glyoxalase"/>
    <property type="match status" value="1"/>
</dbReference>
<evidence type="ECO:0000313" key="3">
    <source>
        <dbReference type="Proteomes" id="UP001597286"/>
    </source>
</evidence>
<dbReference type="InterPro" id="IPR004360">
    <property type="entry name" value="Glyas_Fos-R_dOase_dom"/>
</dbReference>
<dbReference type="Proteomes" id="UP001597286">
    <property type="component" value="Unassembled WGS sequence"/>
</dbReference>
<protein>
    <submittedName>
        <fullName evidence="2">VOC family protein</fullName>
    </submittedName>
</protein>
<dbReference type="Gene3D" id="3.10.180.10">
    <property type="entry name" value="2,3-Dihydroxybiphenyl 1,2-Dioxygenase, domain 1"/>
    <property type="match status" value="1"/>
</dbReference>
<dbReference type="PANTHER" id="PTHR36503">
    <property type="entry name" value="BLR2520 PROTEIN"/>
    <property type="match status" value="1"/>
</dbReference>
<reference evidence="3" key="1">
    <citation type="journal article" date="2019" name="Int. J. Syst. Evol. Microbiol.">
        <title>The Global Catalogue of Microorganisms (GCM) 10K type strain sequencing project: providing services to taxonomists for standard genome sequencing and annotation.</title>
        <authorList>
            <consortium name="The Broad Institute Genomics Platform"/>
            <consortium name="The Broad Institute Genome Sequencing Center for Infectious Disease"/>
            <person name="Wu L."/>
            <person name="Ma J."/>
        </authorList>
    </citation>
    <scope>NUCLEOTIDE SEQUENCE [LARGE SCALE GENOMIC DNA]</scope>
    <source>
        <strain evidence="3">DT72</strain>
    </source>
</reference>
<name>A0ABW4P4D4_9NOCA</name>
<organism evidence="2 3">
    <name type="scientific">Rhodococcus gannanensis</name>
    <dbReference type="NCBI Taxonomy" id="1960308"/>
    <lineage>
        <taxon>Bacteria</taxon>
        <taxon>Bacillati</taxon>
        <taxon>Actinomycetota</taxon>
        <taxon>Actinomycetes</taxon>
        <taxon>Mycobacteriales</taxon>
        <taxon>Nocardiaceae</taxon>
        <taxon>Rhodococcus</taxon>
    </lineage>
</organism>
<dbReference type="EMBL" id="JBHUFB010000009">
    <property type="protein sequence ID" value="MFD1812592.1"/>
    <property type="molecule type" value="Genomic_DNA"/>
</dbReference>
<gene>
    <name evidence="2" type="ORF">ACFSJG_10235</name>
</gene>
<dbReference type="PANTHER" id="PTHR36503:SF2">
    <property type="entry name" value="BLR2408 PROTEIN"/>
    <property type="match status" value="1"/>
</dbReference>